<evidence type="ECO:0000313" key="4">
    <source>
        <dbReference type="Proteomes" id="UP000061665"/>
    </source>
</evidence>
<comment type="caution">
    <text evidence="3">The sequence shown here is derived from an EMBL/GenBank/DDBJ whole genome shotgun (WGS) entry which is preliminary data.</text>
</comment>
<dbReference type="PANTHER" id="PTHR40407:SF1">
    <property type="entry name" value="HEPARAN-ALPHA-GLUCOSAMINIDE N-ACETYLTRANSFERASE CATALYTIC DOMAIN-CONTAINING PROTEIN"/>
    <property type="match status" value="1"/>
</dbReference>
<dbReference type="AlphaFoldDB" id="A0AB73G375"/>
<feature type="transmembrane region" description="Helical" evidence="1">
    <location>
        <begin position="77"/>
        <end position="98"/>
    </location>
</feature>
<dbReference type="EMBL" id="LOZE01000083">
    <property type="protein sequence ID" value="KVM28662.1"/>
    <property type="molecule type" value="Genomic_DNA"/>
</dbReference>
<sequence length="414" mass="45512">MSIPFASAHRASHSMSAFSATAAPAASHRLIAIDALRGFVMLLMLIDHVRETFFLHQQVSDPMNALSVDPALFFTRLTSQLCAPAFVFLTGLSAWLYGQDRSPAATAAFLVKRGAFLIVLELTLVSFAWTAEFPPSTLWLQVIWAIGLSMVALAALLRLPRGAQFALGAVIVAGHNLLDGFRLGPDSAGFVPWSILHQRVFIELWDGMRARTTYPVLPWIGVILLGYAAGPWYARGTNPHARIRRLAGVGIGLVAAYVALRALNVYGDAPWRATGDALRTAMSFLAATKYPPSLMFLLPTLGASLLLLAWFERRERCPVAHRLALLGGAPMFYYLLHLYVLKALYLAALATFGANQGAVFGFSALWGVWLVAALLVVPLYWPVRWFARLKQRRKDLPWLKRDGARPPPPAPRLC</sequence>
<feature type="transmembrane region" description="Helical" evidence="1">
    <location>
        <begin position="293"/>
        <end position="311"/>
    </location>
</feature>
<feature type="transmembrane region" description="Helical" evidence="1">
    <location>
        <begin position="110"/>
        <end position="131"/>
    </location>
</feature>
<feature type="transmembrane region" description="Helical" evidence="1">
    <location>
        <begin position="164"/>
        <end position="184"/>
    </location>
</feature>
<organism evidence="3 4">
    <name type="scientific">Burkholderia ubonensis</name>
    <dbReference type="NCBI Taxonomy" id="101571"/>
    <lineage>
        <taxon>Bacteria</taxon>
        <taxon>Pseudomonadati</taxon>
        <taxon>Pseudomonadota</taxon>
        <taxon>Betaproteobacteria</taxon>
        <taxon>Burkholderiales</taxon>
        <taxon>Burkholderiaceae</taxon>
        <taxon>Burkholderia</taxon>
        <taxon>Burkholderia cepacia complex</taxon>
    </lineage>
</organism>
<protein>
    <recommendedName>
        <fullName evidence="2">Heparan-alpha-glucosaminide N-acetyltransferase catalytic domain-containing protein</fullName>
    </recommendedName>
</protein>
<accession>A0AB73G375</accession>
<keyword evidence="1" id="KW-0812">Transmembrane</keyword>
<evidence type="ECO:0000313" key="3">
    <source>
        <dbReference type="EMBL" id="KVM28662.1"/>
    </source>
</evidence>
<dbReference type="InterPro" id="IPR012429">
    <property type="entry name" value="HGSNAT_cat"/>
</dbReference>
<dbReference type="Pfam" id="PF07786">
    <property type="entry name" value="HGSNAT_cat"/>
    <property type="match status" value="1"/>
</dbReference>
<feature type="transmembrane region" description="Helical" evidence="1">
    <location>
        <begin position="137"/>
        <end position="157"/>
    </location>
</feature>
<evidence type="ECO:0000259" key="2">
    <source>
        <dbReference type="Pfam" id="PF07786"/>
    </source>
</evidence>
<proteinExistence type="predicted"/>
<name>A0AB73G375_9BURK</name>
<feature type="transmembrane region" description="Helical" evidence="1">
    <location>
        <begin position="216"/>
        <end position="234"/>
    </location>
</feature>
<keyword evidence="1" id="KW-0472">Membrane</keyword>
<keyword evidence="1" id="KW-1133">Transmembrane helix</keyword>
<feature type="domain" description="Heparan-alpha-glucosaminide N-acetyltransferase catalytic" evidence="2">
    <location>
        <begin position="29"/>
        <end position="266"/>
    </location>
</feature>
<feature type="transmembrane region" description="Helical" evidence="1">
    <location>
        <begin position="332"/>
        <end position="352"/>
    </location>
</feature>
<evidence type="ECO:0000256" key="1">
    <source>
        <dbReference type="SAM" id="Phobius"/>
    </source>
</evidence>
<feature type="transmembrane region" description="Helical" evidence="1">
    <location>
        <begin position="358"/>
        <end position="383"/>
    </location>
</feature>
<dbReference type="PANTHER" id="PTHR40407">
    <property type="entry name" value="MEMBRANE PROTEIN-LIKE PROTEIN"/>
    <property type="match status" value="1"/>
</dbReference>
<reference evidence="3 4" key="1">
    <citation type="submission" date="2015-11" db="EMBL/GenBank/DDBJ databases">
        <title>Expanding the genomic diversity of Burkholderia species for the development of highly accurate diagnostics.</title>
        <authorList>
            <person name="Sahl J."/>
            <person name="Keim P."/>
            <person name="Wagner D."/>
        </authorList>
    </citation>
    <scope>NUCLEOTIDE SEQUENCE [LARGE SCALE GENOMIC DNA]</scope>
    <source>
        <strain evidence="3 4">MSMB2058</strain>
    </source>
</reference>
<gene>
    <name evidence="3" type="ORF">WJ53_09040</name>
</gene>
<dbReference type="Proteomes" id="UP000061665">
    <property type="component" value="Unassembled WGS sequence"/>
</dbReference>
<feature type="transmembrane region" description="Helical" evidence="1">
    <location>
        <begin position="246"/>
        <end position="263"/>
    </location>
</feature>